<gene>
    <name evidence="1" type="ORF">AAE02nite_12830</name>
</gene>
<dbReference type="RefSeq" id="WP_146896161.1">
    <property type="nucleotide sequence ID" value="NZ_BJYS01000007.1"/>
</dbReference>
<keyword evidence="2" id="KW-1185">Reference proteome</keyword>
<accession>A0A512AV70</accession>
<dbReference type="Pfam" id="PF10025">
    <property type="entry name" value="DUF2267"/>
    <property type="match status" value="1"/>
</dbReference>
<dbReference type="InterPro" id="IPR038282">
    <property type="entry name" value="DUF2267_sf"/>
</dbReference>
<sequence>MSLHFEDYVTKANTWLNRVAEHIDIQDRNKAGRIFRAVLHALRDRLPSGEATHLGAQLPIIWKGIYYDGYRPDHEPMRIRHEDQWLEFIRSKDALAEIKDLPTLHDARRAYEGVMAALHDLLSPGQFEKLQNALHKDIKPDPIKH</sequence>
<organism evidence="1 2">
    <name type="scientific">Adhaeribacter aerolatus</name>
    <dbReference type="NCBI Taxonomy" id="670289"/>
    <lineage>
        <taxon>Bacteria</taxon>
        <taxon>Pseudomonadati</taxon>
        <taxon>Bacteroidota</taxon>
        <taxon>Cytophagia</taxon>
        <taxon>Cytophagales</taxon>
        <taxon>Hymenobacteraceae</taxon>
        <taxon>Adhaeribacter</taxon>
    </lineage>
</organism>
<dbReference type="InterPro" id="IPR018727">
    <property type="entry name" value="DUF2267"/>
</dbReference>
<evidence type="ECO:0008006" key="3">
    <source>
        <dbReference type="Google" id="ProtNLM"/>
    </source>
</evidence>
<dbReference type="OrthoDB" id="1437314at2"/>
<proteinExistence type="predicted"/>
<dbReference type="Gene3D" id="1.10.490.110">
    <property type="entry name" value="Uncharacterized conserved protein DUF2267"/>
    <property type="match status" value="1"/>
</dbReference>
<comment type="caution">
    <text evidence="1">The sequence shown here is derived from an EMBL/GenBank/DDBJ whole genome shotgun (WGS) entry which is preliminary data.</text>
</comment>
<reference evidence="1 2" key="1">
    <citation type="submission" date="2019-07" db="EMBL/GenBank/DDBJ databases">
        <title>Whole genome shotgun sequence of Adhaeribacter aerolatus NBRC 106133.</title>
        <authorList>
            <person name="Hosoyama A."/>
            <person name="Uohara A."/>
            <person name="Ohji S."/>
            <person name="Ichikawa N."/>
        </authorList>
    </citation>
    <scope>NUCLEOTIDE SEQUENCE [LARGE SCALE GENOMIC DNA]</scope>
    <source>
        <strain evidence="1 2">NBRC 106133</strain>
    </source>
</reference>
<dbReference type="EMBL" id="BJYS01000007">
    <property type="protein sequence ID" value="GEO03619.1"/>
    <property type="molecule type" value="Genomic_DNA"/>
</dbReference>
<dbReference type="Proteomes" id="UP000321532">
    <property type="component" value="Unassembled WGS sequence"/>
</dbReference>
<evidence type="ECO:0000313" key="2">
    <source>
        <dbReference type="Proteomes" id="UP000321532"/>
    </source>
</evidence>
<evidence type="ECO:0000313" key="1">
    <source>
        <dbReference type="EMBL" id="GEO03619.1"/>
    </source>
</evidence>
<protein>
    <recommendedName>
        <fullName evidence="3">DUF2267 domain-containing protein</fullName>
    </recommendedName>
</protein>
<name>A0A512AV70_9BACT</name>
<dbReference type="AlphaFoldDB" id="A0A512AV70"/>